<dbReference type="InterPro" id="IPR013525">
    <property type="entry name" value="ABC2_TM"/>
</dbReference>
<feature type="transmembrane region" description="Helical" evidence="6">
    <location>
        <begin position="655"/>
        <end position="675"/>
    </location>
</feature>
<feature type="compositionally biased region" description="Polar residues" evidence="5">
    <location>
        <begin position="351"/>
        <end position="364"/>
    </location>
</feature>
<evidence type="ECO:0000256" key="2">
    <source>
        <dbReference type="ARBA" id="ARBA00022692"/>
    </source>
</evidence>
<comment type="subcellular location">
    <subcellularLocation>
        <location evidence="1">Membrane</location>
        <topology evidence="1">Multi-pass membrane protein</topology>
    </subcellularLocation>
</comment>
<dbReference type="GO" id="GO:0016020">
    <property type="term" value="C:membrane"/>
    <property type="evidence" value="ECO:0007669"/>
    <property type="project" value="UniProtKB-SubCell"/>
</dbReference>
<feature type="non-terminal residue" evidence="8">
    <location>
        <position position="1"/>
    </location>
</feature>
<keyword evidence="9" id="KW-1185">Reference proteome</keyword>
<organism evidence="8 9">
    <name type="scientific">Lynx pardinus</name>
    <name type="common">Iberian lynx</name>
    <name type="synonym">Felis pardina</name>
    <dbReference type="NCBI Taxonomy" id="191816"/>
    <lineage>
        <taxon>Eukaryota</taxon>
        <taxon>Metazoa</taxon>
        <taxon>Chordata</taxon>
        <taxon>Craniata</taxon>
        <taxon>Vertebrata</taxon>
        <taxon>Euteleostomi</taxon>
        <taxon>Mammalia</taxon>
        <taxon>Eutheria</taxon>
        <taxon>Laurasiatheria</taxon>
        <taxon>Carnivora</taxon>
        <taxon>Feliformia</taxon>
        <taxon>Felidae</taxon>
        <taxon>Felinae</taxon>
        <taxon>Lynx</taxon>
    </lineage>
</organism>
<keyword evidence="2 6" id="KW-0812">Transmembrane</keyword>
<feature type="transmembrane region" description="Helical" evidence="6">
    <location>
        <begin position="570"/>
        <end position="592"/>
    </location>
</feature>
<protein>
    <submittedName>
        <fullName evidence="8">Atp-binding cassette sub-family a</fullName>
    </submittedName>
</protein>
<keyword evidence="3 6" id="KW-1133">Transmembrane helix</keyword>
<accession>A0A485NG21</accession>
<dbReference type="Proteomes" id="UP000386466">
    <property type="component" value="Unassembled WGS sequence"/>
</dbReference>
<dbReference type="GO" id="GO:0140359">
    <property type="term" value="F:ABC-type transporter activity"/>
    <property type="evidence" value="ECO:0007669"/>
    <property type="project" value="InterPro"/>
</dbReference>
<dbReference type="EMBL" id="CAAGRJ010015379">
    <property type="protein sequence ID" value="VFV31303.1"/>
    <property type="molecule type" value="Genomic_DNA"/>
</dbReference>
<reference evidence="8 9" key="1">
    <citation type="submission" date="2019-01" db="EMBL/GenBank/DDBJ databases">
        <authorList>
            <person name="Alioto T."/>
            <person name="Alioto T."/>
        </authorList>
    </citation>
    <scope>NUCLEOTIDE SEQUENCE [LARGE SCALE GENOMIC DNA]</scope>
</reference>
<evidence type="ECO:0000313" key="8">
    <source>
        <dbReference type="EMBL" id="VFV31303.1"/>
    </source>
</evidence>
<evidence type="ECO:0000256" key="5">
    <source>
        <dbReference type="SAM" id="MobiDB-lite"/>
    </source>
</evidence>
<evidence type="ECO:0000256" key="1">
    <source>
        <dbReference type="ARBA" id="ARBA00004141"/>
    </source>
</evidence>
<dbReference type="AlphaFoldDB" id="A0A485NG21"/>
<name>A0A485NG21_LYNPA</name>
<evidence type="ECO:0000259" key="7">
    <source>
        <dbReference type="Pfam" id="PF12698"/>
    </source>
</evidence>
<dbReference type="Pfam" id="PF12698">
    <property type="entry name" value="ABC2_membrane_3"/>
    <property type="match status" value="1"/>
</dbReference>
<feature type="transmembrane region" description="Helical" evidence="6">
    <location>
        <begin position="681"/>
        <end position="703"/>
    </location>
</feature>
<feature type="non-terminal residue" evidence="8">
    <location>
        <position position="762"/>
    </location>
</feature>
<proteinExistence type="predicted"/>
<gene>
    <name evidence="8" type="ORF">LYPA_23C002646</name>
</gene>
<dbReference type="PANTHER" id="PTHR19229:SF250">
    <property type="entry name" value="ABC TRANSPORTER DOMAIN-CONTAINING PROTEIN-RELATED"/>
    <property type="match status" value="1"/>
</dbReference>
<dbReference type="PANTHER" id="PTHR19229">
    <property type="entry name" value="ATP-BINDING CASSETTE TRANSPORTER SUBFAMILY A ABCA"/>
    <property type="match status" value="1"/>
</dbReference>
<feature type="region of interest" description="Disordered" evidence="5">
    <location>
        <begin position="334"/>
        <end position="364"/>
    </location>
</feature>
<feature type="domain" description="ABC-2 type transporter transmembrane" evidence="7">
    <location>
        <begin position="489"/>
        <end position="701"/>
    </location>
</feature>
<evidence type="ECO:0000256" key="4">
    <source>
        <dbReference type="ARBA" id="ARBA00023136"/>
    </source>
</evidence>
<dbReference type="GO" id="GO:0005524">
    <property type="term" value="F:ATP binding"/>
    <property type="evidence" value="ECO:0007669"/>
    <property type="project" value="UniProtKB-KW"/>
</dbReference>
<evidence type="ECO:0000256" key="3">
    <source>
        <dbReference type="ARBA" id="ARBA00022989"/>
    </source>
</evidence>
<keyword evidence="4 6" id="KW-0472">Membrane</keyword>
<evidence type="ECO:0000256" key="6">
    <source>
        <dbReference type="SAM" id="Phobius"/>
    </source>
</evidence>
<sequence length="762" mass="85960">SAIMHPSSIFSFHPLPAFSLSVTRPQAVPLLSFVSDAAVFPGPLLLKDYGFDLFRPSAGGSHRCSSSISGIMENHNTHLAPGFTLNDLVPAPVNVTIFWDLLGPGGFNSLYQMSFQQWNHFSLCGLRTSWTPLCSWGFALPTRAPPVLMEFKPSPFSFLLFSLVPAAVSNFPLSLQLLLGRGTFPVFCPPPQSLSSLHPQKRFPTLSSFLLPKFTSLCHVPDEFCSSGCADCCANPPISFLGVGYHMVMVKEAHCNVEEILKFIQYHIPEATLEKNVNNEISFLLPKEYTHSFEALFTDLEKRRYELGIASFGASVTTMEEVFFRVNNMEDSQVDIPATQTPPPSVKSEVSVKNQNRNMSSNERAQCSTMNESPAIMFNTGYSLYHQQFCAMFIKRALFSWRNWKLILLQMLALLGSFTFLSKAENFLHNNDEKARQMDLNQYGQTIVPLSISGNSNLTLIFLKHLRSMLESDKHTLKEVQGDLLKYLMENEDCIHLCIVAFSIEVKTNKIILTGLFNNQAYHSPSLTLSILDNILLMTIAGSNASLTVSNKPQPYLRHKKQSATLSNGLHVALNIHFGMALLISGFCLLTVTEQITKAKHIQFLSGVYVPVYWLSALLWDFIIFFITCCLLLGAFKFCQLDIYITDYHFLDTMLIFMLYGWSVIPLMYLLSFLFTKSTSAYIKLVLFNYLSGIFSVLIDATLQFEVQHKMSKATRAFILNSLLFFPNYNLAKCIDDYFTFYQIKKWCSGNKPPVYINCSKE</sequence>
<feature type="transmembrane region" description="Helical" evidence="6">
    <location>
        <begin position="612"/>
        <end position="634"/>
    </location>
</feature>
<keyword evidence="8" id="KW-0067">ATP-binding</keyword>
<keyword evidence="8" id="KW-0547">Nucleotide-binding</keyword>
<dbReference type="InterPro" id="IPR026082">
    <property type="entry name" value="ABCA"/>
</dbReference>
<dbReference type="GO" id="GO:0005319">
    <property type="term" value="F:lipid transporter activity"/>
    <property type="evidence" value="ECO:0007669"/>
    <property type="project" value="TreeGrafter"/>
</dbReference>
<evidence type="ECO:0000313" key="9">
    <source>
        <dbReference type="Proteomes" id="UP000386466"/>
    </source>
</evidence>